<keyword evidence="1" id="KW-0812">Transmembrane</keyword>
<dbReference type="EMBL" id="JAFBCL010000001">
    <property type="protein sequence ID" value="MBM7813154.1"/>
    <property type="molecule type" value="Genomic_DNA"/>
</dbReference>
<evidence type="ECO:0000313" key="3">
    <source>
        <dbReference type="Proteomes" id="UP001195724"/>
    </source>
</evidence>
<feature type="transmembrane region" description="Helical" evidence="1">
    <location>
        <begin position="49"/>
        <end position="66"/>
    </location>
</feature>
<name>A0ABS2SB19_9PSEU</name>
<feature type="transmembrane region" description="Helical" evidence="1">
    <location>
        <begin position="96"/>
        <end position="113"/>
    </location>
</feature>
<proteinExistence type="predicted"/>
<dbReference type="Proteomes" id="UP001195724">
    <property type="component" value="Unassembled WGS sequence"/>
</dbReference>
<comment type="caution">
    <text evidence="2">The sequence shown here is derived from an EMBL/GenBank/DDBJ whole genome shotgun (WGS) entry which is preliminary data.</text>
</comment>
<keyword evidence="3" id="KW-1185">Reference proteome</keyword>
<keyword evidence="1" id="KW-0472">Membrane</keyword>
<feature type="transmembrane region" description="Helical" evidence="1">
    <location>
        <begin position="73"/>
        <end position="90"/>
    </location>
</feature>
<accession>A0ABS2SB19</accession>
<evidence type="ECO:0000256" key="1">
    <source>
        <dbReference type="SAM" id="Phobius"/>
    </source>
</evidence>
<dbReference type="RefSeq" id="WP_307819771.1">
    <property type="nucleotide sequence ID" value="NZ_JAFBCL010000001.1"/>
</dbReference>
<sequence>MLSCTPGRPLRLTTWLAVPFLFGSAVLGLIGLTGLLLGGPRDVTLASPLFGAAVAVGVGSSSAVTWRHDWQRVWLRWGYLTTWLATGVLLDGLHVPAAATTAVGLPVLAFLVAECVAERRRVADDPDEGMTHAGTC</sequence>
<keyword evidence="1" id="KW-1133">Transmembrane helix</keyword>
<protein>
    <submittedName>
        <fullName evidence="2">Uncharacterized protein</fullName>
    </submittedName>
</protein>
<organism evidence="2 3">
    <name type="scientific">Saccharothrix algeriensis</name>
    <dbReference type="NCBI Taxonomy" id="173560"/>
    <lineage>
        <taxon>Bacteria</taxon>
        <taxon>Bacillati</taxon>
        <taxon>Actinomycetota</taxon>
        <taxon>Actinomycetes</taxon>
        <taxon>Pseudonocardiales</taxon>
        <taxon>Pseudonocardiaceae</taxon>
        <taxon>Saccharothrix</taxon>
    </lineage>
</organism>
<evidence type="ECO:0000313" key="2">
    <source>
        <dbReference type="EMBL" id="MBM7813154.1"/>
    </source>
</evidence>
<reference evidence="2 3" key="1">
    <citation type="submission" date="2021-01" db="EMBL/GenBank/DDBJ databases">
        <title>Sequencing the genomes of 1000 actinobacteria strains.</title>
        <authorList>
            <person name="Klenk H.-P."/>
        </authorList>
    </citation>
    <scope>NUCLEOTIDE SEQUENCE [LARGE SCALE GENOMIC DNA]</scope>
    <source>
        <strain evidence="2 3">DSM 44581</strain>
    </source>
</reference>
<gene>
    <name evidence="2" type="ORF">JOE68_004019</name>
</gene>
<feature type="transmembrane region" description="Helical" evidence="1">
    <location>
        <begin position="12"/>
        <end position="37"/>
    </location>
</feature>